<dbReference type="EMBL" id="JAGIYZ010000014">
    <property type="protein sequence ID" value="MBP0465316.1"/>
    <property type="molecule type" value="Genomic_DNA"/>
</dbReference>
<protein>
    <recommendedName>
        <fullName evidence="2">YCII-related domain-containing protein</fullName>
    </recommendedName>
</protein>
<dbReference type="Gene3D" id="3.30.70.1060">
    <property type="entry name" value="Dimeric alpha+beta barrel"/>
    <property type="match status" value="1"/>
</dbReference>
<comment type="caution">
    <text evidence="3">The sequence shown here is derived from an EMBL/GenBank/DDBJ whole genome shotgun (WGS) entry which is preliminary data.</text>
</comment>
<sequence length="119" mass="12617">MQVCMLIYEPKDQTAKRHDPAEAPAYWGAWTAYAAAVRASGLMVGGNGLEASPTATTLRIGAGGRQVQDGPYADTREQLGGYFVLEVPDLETALDWASRCPVFPGGAVEIRPVMPPPAA</sequence>
<dbReference type="RefSeq" id="WP_209352704.1">
    <property type="nucleotide sequence ID" value="NZ_JAGIYZ010000014.1"/>
</dbReference>
<gene>
    <name evidence="3" type="ORF">J5Y09_15430</name>
</gene>
<reference evidence="3 4" key="1">
    <citation type="submission" date="2021-03" db="EMBL/GenBank/DDBJ databases">
        <authorList>
            <person name="So Y."/>
        </authorList>
    </citation>
    <scope>NUCLEOTIDE SEQUENCE [LARGE SCALE GENOMIC DNA]</scope>
    <source>
        <strain evidence="3 4">PWR1</strain>
    </source>
</reference>
<dbReference type="Proteomes" id="UP000680815">
    <property type="component" value="Unassembled WGS sequence"/>
</dbReference>
<dbReference type="SUPFAM" id="SSF54909">
    <property type="entry name" value="Dimeric alpha+beta barrel"/>
    <property type="match status" value="1"/>
</dbReference>
<comment type="similarity">
    <text evidence="1">Belongs to the YciI family.</text>
</comment>
<feature type="domain" description="YCII-related" evidence="2">
    <location>
        <begin position="1"/>
        <end position="115"/>
    </location>
</feature>
<accession>A0ABS4AVC7</accession>
<dbReference type="Pfam" id="PF03795">
    <property type="entry name" value="YCII"/>
    <property type="match status" value="1"/>
</dbReference>
<evidence type="ECO:0000313" key="3">
    <source>
        <dbReference type="EMBL" id="MBP0465316.1"/>
    </source>
</evidence>
<dbReference type="PANTHER" id="PTHR35174">
    <property type="entry name" value="BLL7171 PROTEIN-RELATED"/>
    <property type="match status" value="1"/>
</dbReference>
<evidence type="ECO:0000313" key="4">
    <source>
        <dbReference type="Proteomes" id="UP000680815"/>
    </source>
</evidence>
<evidence type="ECO:0000259" key="2">
    <source>
        <dbReference type="Pfam" id="PF03795"/>
    </source>
</evidence>
<dbReference type="InterPro" id="IPR011008">
    <property type="entry name" value="Dimeric_a/b-barrel"/>
</dbReference>
<proteinExistence type="inferred from homology"/>
<organism evidence="3 4">
    <name type="scientific">Roseomonas nitratireducens</name>
    <dbReference type="NCBI Taxonomy" id="2820810"/>
    <lineage>
        <taxon>Bacteria</taxon>
        <taxon>Pseudomonadati</taxon>
        <taxon>Pseudomonadota</taxon>
        <taxon>Alphaproteobacteria</taxon>
        <taxon>Acetobacterales</taxon>
        <taxon>Roseomonadaceae</taxon>
        <taxon>Roseomonas</taxon>
    </lineage>
</organism>
<name>A0ABS4AVC7_9PROT</name>
<evidence type="ECO:0000256" key="1">
    <source>
        <dbReference type="ARBA" id="ARBA00007689"/>
    </source>
</evidence>
<keyword evidence="4" id="KW-1185">Reference proteome</keyword>
<dbReference type="PANTHER" id="PTHR35174:SF3">
    <property type="entry name" value="BLL7171 PROTEIN"/>
    <property type="match status" value="1"/>
</dbReference>
<dbReference type="InterPro" id="IPR005545">
    <property type="entry name" value="YCII"/>
</dbReference>